<feature type="region of interest" description="Disordered" evidence="1">
    <location>
        <begin position="51"/>
        <end position="82"/>
    </location>
</feature>
<organism evidence="2 3">
    <name type="scientific">Protopolystoma xenopodis</name>
    <dbReference type="NCBI Taxonomy" id="117903"/>
    <lineage>
        <taxon>Eukaryota</taxon>
        <taxon>Metazoa</taxon>
        <taxon>Spiralia</taxon>
        <taxon>Lophotrochozoa</taxon>
        <taxon>Platyhelminthes</taxon>
        <taxon>Monogenea</taxon>
        <taxon>Polyopisthocotylea</taxon>
        <taxon>Polystomatidea</taxon>
        <taxon>Polystomatidae</taxon>
        <taxon>Protopolystoma</taxon>
    </lineage>
</organism>
<proteinExistence type="predicted"/>
<evidence type="ECO:0000313" key="2">
    <source>
        <dbReference type="EMBL" id="VEL28173.1"/>
    </source>
</evidence>
<protein>
    <submittedName>
        <fullName evidence="2">Uncharacterized protein</fullName>
    </submittedName>
</protein>
<dbReference type="AlphaFoldDB" id="A0A3S5AFT0"/>
<comment type="caution">
    <text evidence="2">The sequence shown here is derived from an EMBL/GenBank/DDBJ whole genome shotgun (WGS) entry which is preliminary data.</text>
</comment>
<dbReference type="Proteomes" id="UP000784294">
    <property type="component" value="Unassembled WGS sequence"/>
</dbReference>
<accession>A0A3S5AFT0</accession>
<sequence>MCRKRVPNREWGSVCSRRSRLAGSSLEAAGTACSADSAELTHFHLTEQTGLFEAGQPAETTRTPGLRPFLPRGEMGSRADDRPRRLPIMWKEAFNNSPSAGEHFKNGQIVFFVQLDEKFLPFGL</sequence>
<gene>
    <name evidence="2" type="ORF">PXEA_LOCUS21613</name>
</gene>
<reference evidence="2" key="1">
    <citation type="submission" date="2018-11" db="EMBL/GenBank/DDBJ databases">
        <authorList>
            <consortium name="Pathogen Informatics"/>
        </authorList>
    </citation>
    <scope>NUCLEOTIDE SEQUENCE</scope>
</reference>
<evidence type="ECO:0000256" key="1">
    <source>
        <dbReference type="SAM" id="MobiDB-lite"/>
    </source>
</evidence>
<name>A0A3S5AFT0_9PLAT</name>
<dbReference type="EMBL" id="CAAALY010092931">
    <property type="protein sequence ID" value="VEL28173.1"/>
    <property type="molecule type" value="Genomic_DNA"/>
</dbReference>
<evidence type="ECO:0000313" key="3">
    <source>
        <dbReference type="Proteomes" id="UP000784294"/>
    </source>
</evidence>
<keyword evidence="3" id="KW-1185">Reference proteome</keyword>